<feature type="domain" description="Radical SAM core" evidence="5">
    <location>
        <begin position="12"/>
        <end position="147"/>
    </location>
</feature>
<gene>
    <name evidence="6" type="ORF">NCTC10571_01494</name>
</gene>
<evidence type="ECO:0000259" key="5">
    <source>
        <dbReference type="Pfam" id="PF04055"/>
    </source>
</evidence>
<dbReference type="GO" id="GO:0003824">
    <property type="term" value="F:catalytic activity"/>
    <property type="evidence" value="ECO:0007669"/>
    <property type="project" value="InterPro"/>
</dbReference>
<dbReference type="SUPFAM" id="SSF102114">
    <property type="entry name" value="Radical SAM enzymes"/>
    <property type="match status" value="1"/>
</dbReference>
<evidence type="ECO:0000313" key="6">
    <source>
        <dbReference type="EMBL" id="STY71338.1"/>
    </source>
</evidence>
<keyword evidence="2" id="KW-0479">Metal-binding</keyword>
<dbReference type="AlphaFoldDB" id="A0A378NZA6"/>
<dbReference type="Proteomes" id="UP000255234">
    <property type="component" value="Unassembled WGS sequence"/>
</dbReference>
<dbReference type="PANTHER" id="PTHR11228:SF7">
    <property type="entry name" value="PQQA PEPTIDE CYCLASE"/>
    <property type="match status" value="1"/>
</dbReference>
<dbReference type="CDD" id="cd01335">
    <property type="entry name" value="Radical_SAM"/>
    <property type="match status" value="1"/>
</dbReference>
<dbReference type="SFLD" id="SFLDS00029">
    <property type="entry name" value="Radical_SAM"/>
    <property type="match status" value="1"/>
</dbReference>
<evidence type="ECO:0000256" key="4">
    <source>
        <dbReference type="ARBA" id="ARBA00023014"/>
    </source>
</evidence>
<reference evidence="6 7" key="1">
    <citation type="submission" date="2018-06" db="EMBL/GenBank/DDBJ databases">
        <authorList>
            <consortium name="Pathogen Informatics"/>
            <person name="Doyle S."/>
        </authorList>
    </citation>
    <scope>NUCLEOTIDE SEQUENCE [LARGE SCALE GENOMIC DNA]</scope>
    <source>
        <strain evidence="6 7">NCTC10571</strain>
    </source>
</reference>
<accession>A0A378NZA6</accession>
<dbReference type="Pfam" id="PF04055">
    <property type="entry name" value="Radical_SAM"/>
    <property type="match status" value="1"/>
</dbReference>
<dbReference type="RefSeq" id="WP_115151696.1">
    <property type="nucleotide sequence ID" value="NZ_UGPP01000001.1"/>
</dbReference>
<sequence length="278" mass="31928">MIYDEDRAIFFEITNICNHRCIHCCKQWEDNSINRIASFETLDKIISLPKKSLTISGGEPSLVRDKVYYLINNESKHITINTNLTGWSKQDIAFINNNDKTNFNVSVVSLKRDIYEEITKSITYDIFIKNLNLLNNKHYITIVVNNINLDSVDFTIKILLLMGFKNILVTPQVPTPNLSVDVNLVINMVKNLHNKYNNIANIVTQGFCNLDFCDHKCEAGIGRFLIDTKGDVYPCAPIHRECKLGTIDTDIDILKRNGTNFFLSYNDQQKFLCKGFML</sequence>
<dbReference type="SFLD" id="SFLDG01067">
    <property type="entry name" value="SPASM/twitch_domain_containing"/>
    <property type="match status" value="1"/>
</dbReference>
<dbReference type="InterPro" id="IPR058240">
    <property type="entry name" value="rSAM_sf"/>
</dbReference>
<evidence type="ECO:0000256" key="1">
    <source>
        <dbReference type="ARBA" id="ARBA00022691"/>
    </source>
</evidence>
<name>A0A378NZA6_9FIRM</name>
<dbReference type="InterPro" id="IPR013785">
    <property type="entry name" value="Aldolase_TIM"/>
</dbReference>
<dbReference type="EMBL" id="UGPP01000001">
    <property type="protein sequence ID" value="STY71338.1"/>
    <property type="molecule type" value="Genomic_DNA"/>
</dbReference>
<evidence type="ECO:0000256" key="3">
    <source>
        <dbReference type="ARBA" id="ARBA00023004"/>
    </source>
</evidence>
<dbReference type="InterPro" id="IPR007197">
    <property type="entry name" value="rSAM"/>
</dbReference>
<keyword evidence="4" id="KW-0411">Iron-sulfur</keyword>
<dbReference type="GO" id="GO:0046872">
    <property type="term" value="F:metal ion binding"/>
    <property type="evidence" value="ECO:0007669"/>
    <property type="project" value="UniProtKB-KW"/>
</dbReference>
<keyword evidence="3" id="KW-0408">Iron</keyword>
<proteinExistence type="predicted"/>
<evidence type="ECO:0000313" key="7">
    <source>
        <dbReference type="Proteomes" id="UP000255234"/>
    </source>
</evidence>
<organism evidence="6 7">
    <name type="scientific">Megamonas hypermegale</name>
    <dbReference type="NCBI Taxonomy" id="158847"/>
    <lineage>
        <taxon>Bacteria</taxon>
        <taxon>Bacillati</taxon>
        <taxon>Bacillota</taxon>
        <taxon>Negativicutes</taxon>
        <taxon>Selenomonadales</taxon>
        <taxon>Selenomonadaceae</taxon>
        <taxon>Megamonas</taxon>
    </lineage>
</organism>
<dbReference type="GO" id="GO:0051536">
    <property type="term" value="F:iron-sulfur cluster binding"/>
    <property type="evidence" value="ECO:0007669"/>
    <property type="project" value="UniProtKB-KW"/>
</dbReference>
<dbReference type="PANTHER" id="PTHR11228">
    <property type="entry name" value="RADICAL SAM DOMAIN PROTEIN"/>
    <property type="match status" value="1"/>
</dbReference>
<protein>
    <submittedName>
        <fullName evidence="6">Molybdenum cofactor biosynthesis protein A</fullName>
    </submittedName>
</protein>
<keyword evidence="1" id="KW-0949">S-adenosyl-L-methionine</keyword>
<evidence type="ECO:0000256" key="2">
    <source>
        <dbReference type="ARBA" id="ARBA00022723"/>
    </source>
</evidence>
<dbReference type="InterPro" id="IPR050377">
    <property type="entry name" value="Radical_SAM_PqqE_MftC-like"/>
</dbReference>
<dbReference type="Gene3D" id="3.20.20.70">
    <property type="entry name" value="Aldolase class I"/>
    <property type="match status" value="1"/>
</dbReference>